<dbReference type="NCBIfam" id="TIGR00601">
    <property type="entry name" value="rad23"/>
    <property type="match status" value="1"/>
</dbReference>
<organism evidence="6 7">
    <name type="scientific">Ciona savignyi</name>
    <name type="common">Pacific transparent sea squirt</name>
    <dbReference type="NCBI Taxonomy" id="51511"/>
    <lineage>
        <taxon>Eukaryota</taxon>
        <taxon>Metazoa</taxon>
        <taxon>Chordata</taxon>
        <taxon>Tunicata</taxon>
        <taxon>Ascidiacea</taxon>
        <taxon>Phlebobranchia</taxon>
        <taxon>Cionidae</taxon>
        <taxon>Ciona</taxon>
    </lineage>
</organism>
<dbReference type="InterPro" id="IPR041811">
    <property type="entry name" value="RAD23A/B_UBA1"/>
</dbReference>
<dbReference type="InParanoid" id="H2YVF2"/>
<feature type="compositionally biased region" description="Low complexity" evidence="3">
    <location>
        <begin position="92"/>
        <end position="108"/>
    </location>
</feature>
<feature type="compositionally biased region" description="Polar residues" evidence="3">
    <location>
        <begin position="115"/>
        <end position="144"/>
    </location>
</feature>
<evidence type="ECO:0000313" key="7">
    <source>
        <dbReference type="Proteomes" id="UP000007875"/>
    </source>
</evidence>
<dbReference type="InterPro" id="IPR015360">
    <property type="entry name" value="XPC-bd"/>
</dbReference>
<dbReference type="Gene3D" id="1.10.10.540">
    <property type="entry name" value="XPC-binding domain"/>
    <property type="match status" value="1"/>
</dbReference>
<dbReference type="CDD" id="cd14377">
    <property type="entry name" value="UBA1_Rad23"/>
    <property type="match status" value="1"/>
</dbReference>
<dbReference type="Proteomes" id="UP000007875">
    <property type="component" value="Unassembled WGS sequence"/>
</dbReference>
<protein>
    <recommendedName>
        <fullName evidence="8">UV excision repair protein RAD23</fullName>
    </recommendedName>
</protein>
<dbReference type="PROSITE" id="PS50053">
    <property type="entry name" value="UBIQUITIN_2"/>
    <property type="match status" value="1"/>
</dbReference>
<dbReference type="InterPro" id="IPR029071">
    <property type="entry name" value="Ubiquitin-like_domsf"/>
</dbReference>
<reference evidence="7" key="1">
    <citation type="submission" date="2003-08" db="EMBL/GenBank/DDBJ databases">
        <authorList>
            <person name="Birren B."/>
            <person name="Nusbaum C."/>
            <person name="Abebe A."/>
            <person name="Abouelleil A."/>
            <person name="Adekoya E."/>
            <person name="Ait-zahra M."/>
            <person name="Allen N."/>
            <person name="Allen T."/>
            <person name="An P."/>
            <person name="Anderson M."/>
            <person name="Anderson S."/>
            <person name="Arachchi H."/>
            <person name="Armbruster J."/>
            <person name="Bachantsang P."/>
            <person name="Baldwin J."/>
            <person name="Barry A."/>
            <person name="Bayul T."/>
            <person name="Blitshsteyn B."/>
            <person name="Bloom T."/>
            <person name="Blye J."/>
            <person name="Boguslavskiy L."/>
            <person name="Borowsky M."/>
            <person name="Boukhgalter B."/>
            <person name="Brunache A."/>
            <person name="Butler J."/>
            <person name="Calixte N."/>
            <person name="Calvo S."/>
            <person name="Camarata J."/>
            <person name="Campo K."/>
            <person name="Chang J."/>
            <person name="Cheshatsang Y."/>
            <person name="Citroen M."/>
            <person name="Collymore A."/>
            <person name="Considine T."/>
            <person name="Cook A."/>
            <person name="Cooke P."/>
            <person name="Corum B."/>
            <person name="Cuomo C."/>
            <person name="David R."/>
            <person name="Dawoe T."/>
            <person name="Degray S."/>
            <person name="Dodge S."/>
            <person name="Dooley K."/>
            <person name="Dorje P."/>
            <person name="Dorjee K."/>
            <person name="Dorris L."/>
            <person name="Duffey N."/>
            <person name="Dupes A."/>
            <person name="Elkins T."/>
            <person name="Engels R."/>
            <person name="Erickson J."/>
            <person name="Farina A."/>
            <person name="Faro S."/>
            <person name="Ferreira P."/>
            <person name="Fischer H."/>
            <person name="Fitzgerald M."/>
            <person name="Foley K."/>
            <person name="Gage D."/>
            <person name="Galagan J."/>
            <person name="Gearin G."/>
            <person name="Gnerre S."/>
            <person name="Gnirke A."/>
            <person name="Goyette A."/>
            <person name="Graham J."/>
            <person name="Grandbois E."/>
            <person name="Gyaltsen K."/>
            <person name="Hafez N."/>
            <person name="Hagopian D."/>
            <person name="Hagos B."/>
            <person name="Hall J."/>
            <person name="Hatcher B."/>
            <person name="Heller A."/>
            <person name="Higgins H."/>
            <person name="Honan T."/>
            <person name="Horn A."/>
            <person name="Houde N."/>
            <person name="Hughes L."/>
            <person name="Hulme W."/>
            <person name="Husby E."/>
            <person name="Iliev I."/>
            <person name="Jaffe D."/>
            <person name="Jones C."/>
            <person name="Kamal M."/>
            <person name="Kamat A."/>
            <person name="Kamvysselis M."/>
            <person name="Karlsson E."/>
            <person name="Kells C."/>
            <person name="Kieu A."/>
            <person name="Kisner P."/>
            <person name="Kodira C."/>
            <person name="Kulbokas E."/>
            <person name="Labutti K."/>
            <person name="Lama D."/>
            <person name="Landers T."/>
            <person name="Leger J."/>
            <person name="Levine S."/>
            <person name="Lewis D."/>
            <person name="Lewis T."/>
            <person name="Lindblad-toh K."/>
            <person name="Liu X."/>
            <person name="Lokyitsang T."/>
            <person name="Lokyitsang Y."/>
            <person name="Lucien O."/>
            <person name="Lui A."/>
            <person name="Ma L.J."/>
            <person name="Mabbitt R."/>
            <person name="Macdonald J."/>
            <person name="Maclean C."/>
            <person name="Major J."/>
            <person name="Manning J."/>
            <person name="Marabella R."/>
            <person name="Maru K."/>
            <person name="Matthews C."/>
            <person name="Mauceli E."/>
            <person name="Mccarthy M."/>
            <person name="Mcdonough S."/>
            <person name="Mcghee T."/>
            <person name="Meldrim J."/>
            <person name="Meneus L."/>
            <person name="Mesirov J."/>
            <person name="Mihalev A."/>
            <person name="Mihova T."/>
            <person name="Mikkelsen T."/>
            <person name="Mlenga V."/>
            <person name="Moru K."/>
            <person name="Mozes J."/>
            <person name="Mulrain L."/>
            <person name="Munson G."/>
            <person name="Naylor J."/>
            <person name="Newes C."/>
            <person name="Nguyen C."/>
            <person name="Nguyen N."/>
            <person name="Nguyen T."/>
            <person name="Nicol R."/>
            <person name="Nielsen C."/>
            <person name="Nizzari M."/>
            <person name="Norbu C."/>
            <person name="Norbu N."/>
            <person name="O'donnell P."/>
            <person name="Okoawo O."/>
            <person name="O'leary S."/>
            <person name="Omotosho B."/>
            <person name="O'neill K."/>
            <person name="Osman S."/>
            <person name="Parker S."/>
            <person name="Perrin D."/>
            <person name="Phunkhang P."/>
            <person name="Piqani B."/>
            <person name="Purcell S."/>
            <person name="Rachupka T."/>
            <person name="Ramasamy U."/>
            <person name="Rameau R."/>
            <person name="Ray V."/>
            <person name="Raymond C."/>
            <person name="Retta R."/>
            <person name="Richardson S."/>
            <person name="Rise C."/>
            <person name="Rodriguez J."/>
            <person name="Rogers J."/>
            <person name="Rogov P."/>
            <person name="Rutman M."/>
            <person name="Schupbach R."/>
            <person name="Seaman C."/>
            <person name="Settipalli S."/>
            <person name="Sharpe T."/>
            <person name="Sheridan J."/>
            <person name="Sherpa N."/>
            <person name="Shi J."/>
            <person name="Smirnov S."/>
            <person name="Smith C."/>
            <person name="Sougnez C."/>
            <person name="Spencer B."/>
            <person name="Stalker J."/>
            <person name="Stange-thomann N."/>
            <person name="Stavropoulos S."/>
            <person name="Stetson K."/>
            <person name="Stone C."/>
            <person name="Stone S."/>
            <person name="Stubbs M."/>
            <person name="Talamas J."/>
            <person name="Tchuinga P."/>
            <person name="Tenzing P."/>
            <person name="Tesfaye S."/>
            <person name="Theodore J."/>
            <person name="Thoulutsang Y."/>
            <person name="Topham K."/>
            <person name="Towey S."/>
            <person name="Tsamla T."/>
            <person name="Tsomo N."/>
            <person name="Vallee D."/>
            <person name="Vassiliev H."/>
            <person name="Venkataraman V."/>
            <person name="Vinson J."/>
            <person name="Vo A."/>
            <person name="Wade C."/>
            <person name="Wang S."/>
            <person name="Wangchuk T."/>
            <person name="Wangdi T."/>
            <person name="Whittaker C."/>
            <person name="Wilkinson J."/>
            <person name="Wu Y."/>
            <person name="Wyman D."/>
            <person name="Yadav S."/>
            <person name="Yang S."/>
            <person name="Yang X."/>
            <person name="Yeager S."/>
            <person name="Yee E."/>
            <person name="Young G."/>
            <person name="Zainoun J."/>
            <person name="Zembeck L."/>
            <person name="Zimmer A."/>
            <person name="Zody M."/>
            <person name="Lander E."/>
        </authorList>
    </citation>
    <scope>NUCLEOTIDE SEQUENCE [LARGE SCALE GENOMIC DNA]</scope>
</reference>
<dbReference type="GO" id="GO:0000502">
    <property type="term" value="C:proteasome complex"/>
    <property type="evidence" value="ECO:0007669"/>
    <property type="project" value="UniProtKB-KW"/>
</dbReference>
<dbReference type="FunCoup" id="H2YVF2">
    <property type="interactions" value="465"/>
</dbReference>
<keyword evidence="7" id="KW-1185">Reference proteome</keyword>
<dbReference type="Pfam" id="PF09280">
    <property type="entry name" value="XPC-binding"/>
    <property type="match status" value="1"/>
</dbReference>
<dbReference type="InterPro" id="IPR015940">
    <property type="entry name" value="UBA"/>
</dbReference>
<dbReference type="AlphaFoldDB" id="H2YVF2"/>
<evidence type="ECO:0000259" key="4">
    <source>
        <dbReference type="PROSITE" id="PS50030"/>
    </source>
</evidence>
<proteinExistence type="inferred from homology"/>
<dbReference type="GeneTree" id="ENSGT00390000012078"/>
<dbReference type="SMART" id="SM00213">
    <property type="entry name" value="UBQ"/>
    <property type="match status" value="1"/>
</dbReference>
<dbReference type="Pfam" id="PF00240">
    <property type="entry name" value="ubiquitin"/>
    <property type="match status" value="1"/>
</dbReference>
<dbReference type="FunFam" id="3.10.20.90:FF:000254">
    <property type="entry name" value="UV excision repair protein Rad23"/>
    <property type="match status" value="1"/>
</dbReference>
<feature type="region of interest" description="Disordered" evidence="3">
    <location>
        <begin position="77"/>
        <end position="145"/>
    </location>
</feature>
<dbReference type="InterPro" id="IPR009060">
    <property type="entry name" value="UBA-like_sf"/>
</dbReference>
<dbReference type="SUPFAM" id="SSF46934">
    <property type="entry name" value="UBA-like"/>
    <property type="match status" value="1"/>
</dbReference>
<sequence>MQVTIKTLQQQIFKIDIEADDTVKALKEKIAGEMGSESFPVSGQKLIYAGKILDDAKSLVDYKIEESKFIVAMVTKPKPATPPASTEKKPSESSSSSSSTTTTTSSTPQVDAAPSVTTATESPATPSVTPSQPTAAPLNVSSAESALVTGEDYEKLVKNIMEMGFERDQVAAALNASYCNPDRAVEYLMGGIPPVAPPQAQDVAQENEPTTGDANVFATLRDNEQLRIMAQQVRTNPDVLQRYIQQIGETNPQLYNV</sequence>
<accession>H2YVF2</accession>
<comment type="similarity">
    <text evidence="1">Belongs to the RAD23 family.</text>
</comment>
<dbReference type="Ensembl" id="ENSCSAVT00000009429.1">
    <property type="protein sequence ID" value="ENSCSAVP00000009312.1"/>
    <property type="gene ID" value="ENSCSAVG00000005488.1"/>
</dbReference>
<feature type="domain" description="Ubiquitin-like" evidence="5">
    <location>
        <begin position="1"/>
        <end position="79"/>
    </location>
</feature>
<feature type="domain" description="UBA" evidence="4">
    <location>
        <begin position="151"/>
        <end position="191"/>
    </location>
</feature>
<dbReference type="SMART" id="SM00165">
    <property type="entry name" value="UBA"/>
    <property type="match status" value="1"/>
</dbReference>
<dbReference type="GO" id="GO:0005654">
    <property type="term" value="C:nucleoplasm"/>
    <property type="evidence" value="ECO:0007669"/>
    <property type="project" value="TreeGrafter"/>
</dbReference>
<dbReference type="GO" id="GO:0043161">
    <property type="term" value="P:proteasome-mediated ubiquitin-dependent protein catabolic process"/>
    <property type="evidence" value="ECO:0007669"/>
    <property type="project" value="InterPro"/>
</dbReference>
<dbReference type="HOGENOM" id="CLU_040364_0_1_1"/>
<dbReference type="PANTHER" id="PTHR10621:SF0">
    <property type="entry name" value="UV EXCISION REPAIR PROTEIN RAD23"/>
    <property type="match status" value="1"/>
</dbReference>
<dbReference type="GO" id="GO:0006289">
    <property type="term" value="P:nucleotide-excision repair"/>
    <property type="evidence" value="ECO:0007669"/>
    <property type="project" value="InterPro"/>
</dbReference>
<dbReference type="PANTHER" id="PTHR10621">
    <property type="entry name" value="UV EXCISION REPAIR PROTEIN RAD23"/>
    <property type="match status" value="1"/>
</dbReference>
<dbReference type="GO" id="GO:0005829">
    <property type="term" value="C:cytosol"/>
    <property type="evidence" value="ECO:0007669"/>
    <property type="project" value="TreeGrafter"/>
</dbReference>
<evidence type="ECO:0008006" key="8">
    <source>
        <dbReference type="Google" id="ProtNLM"/>
    </source>
</evidence>
<dbReference type="Pfam" id="PF00627">
    <property type="entry name" value="UBA"/>
    <property type="match status" value="1"/>
</dbReference>
<evidence type="ECO:0000259" key="5">
    <source>
        <dbReference type="PROSITE" id="PS50053"/>
    </source>
</evidence>
<dbReference type="InterPro" id="IPR004806">
    <property type="entry name" value="Rad23"/>
</dbReference>
<dbReference type="SUPFAM" id="SSF54236">
    <property type="entry name" value="Ubiquitin-like"/>
    <property type="match status" value="1"/>
</dbReference>
<dbReference type="GO" id="GO:0043130">
    <property type="term" value="F:ubiquitin binding"/>
    <property type="evidence" value="ECO:0007669"/>
    <property type="project" value="TreeGrafter"/>
</dbReference>
<evidence type="ECO:0000256" key="3">
    <source>
        <dbReference type="SAM" id="MobiDB-lite"/>
    </source>
</evidence>
<evidence type="ECO:0000256" key="2">
    <source>
        <dbReference type="ARBA" id="ARBA00022942"/>
    </source>
</evidence>
<dbReference type="eggNOG" id="KOG0011">
    <property type="taxonomic scope" value="Eukaryota"/>
</dbReference>
<name>H2YVF2_CIOSA</name>
<dbReference type="SUPFAM" id="SSF101238">
    <property type="entry name" value="XPC-binding domain"/>
    <property type="match status" value="1"/>
</dbReference>
<dbReference type="InterPro" id="IPR036353">
    <property type="entry name" value="XPC-bd_sf"/>
</dbReference>
<dbReference type="GO" id="GO:0003684">
    <property type="term" value="F:damaged DNA binding"/>
    <property type="evidence" value="ECO:0007669"/>
    <property type="project" value="InterPro"/>
</dbReference>
<keyword evidence="2" id="KW-0647">Proteasome</keyword>
<dbReference type="Gene3D" id="3.10.20.90">
    <property type="entry name" value="Phosphatidylinositol 3-kinase Catalytic Subunit, Chain A, domain 1"/>
    <property type="match status" value="1"/>
</dbReference>
<dbReference type="STRING" id="51511.ENSCSAVP00000009312"/>
<evidence type="ECO:0000256" key="1">
    <source>
        <dbReference type="ARBA" id="ARBA00009878"/>
    </source>
</evidence>
<dbReference type="PROSITE" id="PS50030">
    <property type="entry name" value="UBA"/>
    <property type="match status" value="1"/>
</dbReference>
<dbReference type="CDD" id="cd01805">
    <property type="entry name" value="Ubl_Rad23"/>
    <property type="match status" value="1"/>
</dbReference>
<dbReference type="GO" id="GO:0070628">
    <property type="term" value="F:proteasome binding"/>
    <property type="evidence" value="ECO:0007669"/>
    <property type="project" value="TreeGrafter"/>
</dbReference>
<dbReference type="Gene3D" id="1.10.8.10">
    <property type="entry name" value="DNA helicase RuvA subunit, C-terminal domain"/>
    <property type="match status" value="1"/>
</dbReference>
<dbReference type="InterPro" id="IPR000626">
    <property type="entry name" value="Ubiquitin-like_dom"/>
</dbReference>
<dbReference type="GO" id="GO:0031593">
    <property type="term" value="F:polyubiquitin modification-dependent protein binding"/>
    <property type="evidence" value="ECO:0007669"/>
    <property type="project" value="TreeGrafter"/>
</dbReference>
<reference evidence="6" key="2">
    <citation type="submission" date="2025-08" db="UniProtKB">
        <authorList>
            <consortium name="Ensembl"/>
        </authorList>
    </citation>
    <scope>IDENTIFICATION</scope>
</reference>
<dbReference type="OMA" id="PHMLEPI"/>
<dbReference type="FunFam" id="1.10.8.10:FF:000003">
    <property type="entry name" value="UV excision repair protein RAD23 homolog"/>
    <property type="match status" value="1"/>
</dbReference>
<reference evidence="6" key="3">
    <citation type="submission" date="2025-09" db="UniProtKB">
        <authorList>
            <consortium name="Ensembl"/>
        </authorList>
    </citation>
    <scope>IDENTIFICATION</scope>
</reference>
<evidence type="ECO:0000313" key="6">
    <source>
        <dbReference type="Ensembl" id="ENSCSAVP00000009312.1"/>
    </source>
</evidence>